<reference evidence="1 2" key="1">
    <citation type="journal article" date="2020" name="Phytopathology">
        <title>Genome Sequence Resources of Colletotrichum truncatum, C. plurivorum, C. musicola, and C. sojae: Four Species Pathogenic to Soybean (Glycine max).</title>
        <authorList>
            <person name="Rogerio F."/>
            <person name="Boufleur T.R."/>
            <person name="Ciampi-Guillardi M."/>
            <person name="Sukno S.A."/>
            <person name="Thon M.R."/>
            <person name="Massola Junior N.S."/>
            <person name="Baroncelli R."/>
        </authorList>
    </citation>
    <scope>NUCLEOTIDE SEQUENCE [LARGE SCALE GENOMIC DNA]</scope>
    <source>
        <strain evidence="1 2">CMES1059</strain>
    </source>
</reference>
<keyword evidence="2" id="KW-1185">Reference proteome</keyword>
<proteinExistence type="predicted"/>
<organism evidence="1 2">
    <name type="scientific">Colletotrichum truncatum</name>
    <name type="common">Anthracnose fungus</name>
    <name type="synonym">Colletotrichum capsici</name>
    <dbReference type="NCBI Taxonomy" id="5467"/>
    <lineage>
        <taxon>Eukaryota</taxon>
        <taxon>Fungi</taxon>
        <taxon>Dikarya</taxon>
        <taxon>Ascomycota</taxon>
        <taxon>Pezizomycotina</taxon>
        <taxon>Sordariomycetes</taxon>
        <taxon>Hypocreomycetidae</taxon>
        <taxon>Glomerellales</taxon>
        <taxon>Glomerellaceae</taxon>
        <taxon>Colletotrichum</taxon>
        <taxon>Colletotrichum truncatum species complex</taxon>
    </lineage>
</organism>
<dbReference type="Proteomes" id="UP000805649">
    <property type="component" value="Unassembled WGS sequence"/>
</dbReference>
<sequence length="536" mass="58672">MGLLQKIVRNEATRSDPPEIYNARVILISLVACGGALLFGMDMGIIGGVLTMDTFKRQYGLMDQPKTVLANLESNIVSVIQAGAFAGALFSMWLANRVGRRFSLIIASILVFIGVALQAAASGHIEAMYVGRLIAGIAIGIASSVNPLYVSENAPRGIRGLLTGLYQLSIVTGLTLAFWINYGSLLHIKGHSQYIIPLSLQAFPAVILFVGMLLANESPRFLAQRNPDKALAVLAKLRNLPADHPYIQQEMDGISRQLEEERALAVNASYFSLLKEAFTIKSYRRRSMLCITLMMWSNLTGTNAMTYYSPRIFASVGLSGSSTGLFATGVYGIVKMVSCAIFIVFVTDTLGRRKSLLWTGIVQGLALYYVGFYIRFDPPIVGEPVSAPGYVALVAIYIFAAVYQFGWGPVVWTYSSEIPPARLRALMMGMATASQWLFNFVVAKATPSMFATLGTNGFGTYFVYGTFCFVMVVFAWFFVPETSGIALEKMDELFEKDSLKDKLLFRKGPPLSPVDGPIDDAVLDKKDAEHVEIATR</sequence>
<protein>
    <submittedName>
        <fullName evidence="1">MFS quinate transporter</fullName>
    </submittedName>
</protein>
<name>A0ACC3Z7L8_COLTU</name>
<evidence type="ECO:0000313" key="1">
    <source>
        <dbReference type="EMBL" id="KAL0940074.1"/>
    </source>
</evidence>
<gene>
    <name evidence="1" type="ORF">CTRU02_206684</name>
</gene>
<dbReference type="EMBL" id="VUJX02000003">
    <property type="protein sequence ID" value="KAL0940074.1"/>
    <property type="molecule type" value="Genomic_DNA"/>
</dbReference>
<evidence type="ECO:0000313" key="2">
    <source>
        <dbReference type="Proteomes" id="UP000805649"/>
    </source>
</evidence>
<accession>A0ACC3Z7L8</accession>
<comment type="caution">
    <text evidence="1">The sequence shown here is derived from an EMBL/GenBank/DDBJ whole genome shotgun (WGS) entry which is preliminary data.</text>
</comment>